<gene>
    <name evidence="1" type="ORF">SAMN04490195_4308</name>
</gene>
<reference evidence="2" key="1">
    <citation type="submission" date="2016-10" db="EMBL/GenBank/DDBJ databases">
        <authorList>
            <person name="Varghese N."/>
            <person name="Submissions S."/>
        </authorList>
    </citation>
    <scope>NUCLEOTIDE SEQUENCE [LARGE SCALE GENOMIC DNA]</scope>
    <source>
        <strain evidence="2">BS3775</strain>
    </source>
</reference>
<dbReference type="RefSeq" id="WP_090324807.1">
    <property type="nucleotide sequence ID" value="NZ_FNKJ01000003.1"/>
</dbReference>
<accession>A0A1H1HLV4</accession>
<dbReference type="AlphaFoldDB" id="A0A1H1HLV4"/>
<dbReference type="OrthoDB" id="6733505at2"/>
<proteinExistence type="predicted"/>
<dbReference type="Proteomes" id="UP000199570">
    <property type="component" value="Unassembled WGS sequence"/>
</dbReference>
<organism evidence="1 2">
    <name type="scientific">Pseudomonas moorei</name>
    <dbReference type="NCBI Taxonomy" id="395599"/>
    <lineage>
        <taxon>Bacteria</taxon>
        <taxon>Pseudomonadati</taxon>
        <taxon>Pseudomonadota</taxon>
        <taxon>Gammaproteobacteria</taxon>
        <taxon>Pseudomonadales</taxon>
        <taxon>Pseudomonadaceae</taxon>
        <taxon>Pseudomonas</taxon>
    </lineage>
</organism>
<evidence type="ECO:0000313" key="1">
    <source>
        <dbReference type="EMBL" id="SDR26480.1"/>
    </source>
</evidence>
<name>A0A1H1HLV4_9PSED</name>
<protein>
    <submittedName>
        <fullName evidence="1">Uncharacterized protein</fullName>
    </submittedName>
</protein>
<keyword evidence="2" id="KW-1185">Reference proteome</keyword>
<evidence type="ECO:0000313" key="2">
    <source>
        <dbReference type="Proteomes" id="UP000199570"/>
    </source>
</evidence>
<dbReference type="EMBL" id="FNKJ01000003">
    <property type="protein sequence ID" value="SDR26480.1"/>
    <property type="molecule type" value="Genomic_DNA"/>
</dbReference>
<sequence length="166" mass="19235">MNGKADKENFVVKYVQADQVKEGSFVETGNAEVFSDSFWAGVEVLTYLHRHLRVPELTGQIEYQYKFHDRRVYVRTLRYFLTSRPINKYWYRANIDVQLENYGSQRVNSPDAMSQNAQWHSYVANLNVAHDPAIRTGLKVRIEYDGTNNGVGEKDSWGSVVELIPR</sequence>